<accession>A0AAW3TBP8</accession>
<evidence type="ECO:0000256" key="1">
    <source>
        <dbReference type="SAM" id="MobiDB-lite"/>
    </source>
</evidence>
<feature type="transmembrane region" description="Helical" evidence="2">
    <location>
        <begin position="12"/>
        <end position="34"/>
    </location>
</feature>
<sequence>MPIADTVDMLMASGGTAALTGVIAVVGGVLSVVLSKQVVALIQHVIDVIDDRTLARDPERARIVAELRRARRGTEVTAGSKSRPSFGQESSVGEELRSVSSFSLHSAS</sequence>
<dbReference type="EMBL" id="JACGXP010000007">
    <property type="protein sequence ID" value="MBA8992104.1"/>
    <property type="molecule type" value="Genomic_DNA"/>
</dbReference>
<keyword evidence="2" id="KW-0472">Membrane</keyword>
<dbReference type="EMBL" id="JABMCE010000067">
    <property type="protein sequence ID" value="NUU13490.1"/>
    <property type="molecule type" value="Genomic_DNA"/>
</dbReference>
<dbReference type="AlphaFoldDB" id="A0AAW3TBP8"/>
<reference evidence="4 5" key="1">
    <citation type="submission" date="2020-05" db="EMBL/GenBank/DDBJ databases">
        <title>Genome Sequencing of Type Strains.</title>
        <authorList>
            <person name="Lemaire J.F."/>
            <person name="Inderbitzin P."/>
            <person name="Gregorio O.A."/>
            <person name="Collins S.B."/>
            <person name="Wespe N."/>
            <person name="Knight-Connoni V."/>
        </authorList>
    </citation>
    <scope>NUCLEOTIDE SEQUENCE [LARGE SCALE GENOMIC DNA]</scope>
    <source>
        <strain evidence="4 5">ATCC 19096</strain>
    </source>
</reference>
<keyword evidence="2" id="KW-0812">Transmembrane</keyword>
<evidence type="ECO:0000313" key="3">
    <source>
        <dbReference type="EMBL" id="MBA8992104.1"/>
    </source>
</evidence>
<reference evidence="3 6" key="2">
    <citation type="submission" date="2020-07" db="EMBL/GenBank/DDBJ databases">
        <title>Above-ground endophytic microbial communities from plants in different locations in the United States.</title>
        <authorList>
            <person name="Frank C."/>
        </authorList>
    </citation>
    <scope>NUCLEOTIDE SEQUENCE [LARGE SCALE GENOMIC DNA]</scope>
    <source>
        <strain evidence="3 6">WPL5_2</strain>
    </source>
</reference>
<protein>
    <submittedName>
        <fullName evidence="3">Uncharacterized protein</fullName>
    </submittedName>
</protein>
<evidence type="ECO:0000313" key="5">
    <source>
        <dbReference type="Proteomes" id="UP000573001"/>
    </source>
</evidence>
<comment type="caution">
    <text evidence="3">The sequence shown here is derived from an EMBL/GenBank/DDBJ whole genome shotgun (WGS) entry which is preliminary data.</text>
</comment>
<dbReference type="RefSeq" id="WP_175351002.1">
    <property type="nucleotide sequence ID" value="NZ_BAAAWQ010000001.1"/>
</dbReference>
<evidence type="ECO:0000256" key="2">
    <source>
        <dbReference type="SAM" id="Phobius"/>
    </source>
</evidence>
<feature type="region of interest" description="Disordered" evidence="1">
    <location>
        <begin position="71"/>
        <end position="108"/>
    </location>
</feature>
<keyword evidence="5" id="KW-1185">Reference proteome</keyword>
<gene>
    <name evidence="3" type="ORF">FHW23_003392</name>
    <name evidence="4" type="ORF">HP507_06560</name>
</gene>
<proteinExistence type="predicted"/>
<name>A0AAW3TBP8_9MICO</name>
<evidence type="ECO:0000313" key="6">
    <source>
        <dbReference type="Proteomes" id="UP000590225"/>
    </source>
</evidence>
<dbReference type="Proteomes" id="UP000573001">
    <property type="component" value="Unassembled WGS sequence"/>
</dbReference>
<dbReference type="Proteomes" id="UP000590225">
    <property type="component" value="Unassembled WGS sequence"/>
</dbReference>
<evidence type="ECO:0000313" key="4">
    <source>
        <dbReference type="EMBL" id="NUU13490.1"/>
    </source>
</evidence>
<keyword evidence="2" id="KW-1133">Transmembrane helix</keyword>
<feature type="compositionally biased region" description="Polar residues" evidence="1">
    <location>
        <begin position="98"/>
        <end position="108"/>
    </location>
</feature>
<feature type="compositionally biased region" description="Polar residues" evidence="1">
    <location>
        <begin position="77"/>
        <end position="91"/>
    </location>
</feature>
<organism evidence="3 6">
    <name type="scientific">Curtobacterium pusillum</name>
    <dbReference type="NCBI Taxonomy" id="69373"/>
    <lineage>
        <taxon>Bacteria</taxon>
        <taxon>Bacillati</taxon>
        <taxon>Actinomycetota</taxon>
        <taxon>Actinomycetes</taxon>
        <taxon>Micrococcales</taxon>
        <taxon>Microbacteriaceae</taxon>
        <taxon>Curtobacterium</taxon>
    </lineage>
</organism>